<sequence length="169" mass="18210">MVTNQAAMGAVSASSPDDAAPAVPPSGATAPSEPPPGRPRWRERIRLTLEVIRANPTGRIALKVFIGVAGLLVVALGAALIPLPGPGWLIVLGGIGIWAIEFSWARKLLEFTRRNLRKWTGWVTRQSWPVRLLLGLVGMIFVGAVVWLTVRFSFGIDLVASVLNYIATH</sequence>
<dbReference type="Pfam" id="PF09656">
    <property type="entry name" value="PGPGW"/>
    <property type="match status" value="1"/>
</dbReference>
<keyword evidence="2" id="KW-1133">Transmembrane helix</keyword>
<dbReference type="InterPro" id="IPR013434">
    <property type="entry name" value="CHP02611"/>
</dbReference>
<organism evidence="3 4">
    <name type="scientific">Phytohabitans aurantiacus</name>
    <dbReference type="NCBI Taxonomy" id="3016789"/>
    <lineage>
        <taxon>Bacteria</taxon>
        <taxon>Bacillati</taxon>
        <taxon>Actinomycetota</taxon>
        <taxon>Actinomycetes</taxon>
        <taxon>Micromonosporales</taxon>
        <taxon>Micromonosporaceae</taxon>
    </lineage>
</organism>
<keyword evidence="4" id="KW-1185">Reference proteome</keyword>
<dbReference type="InterPro" id="IPR019099">
    <property type="entry name" value="Uncharacterised_PGPGW_TM"/>
</dbReference>
<dbReference type="Proteomes" id="UP001144280">
    <property type="component" value="Unassembled WGS sequence"/>
</dbReference>
<evidence type="ECO:0000256" key="2">
    <source>
        <dbReference type="SAM" id="Phobius"/>
    </source>
</evidence>
<evidence type="ECO:0000313" key="4">
    <source>
        <dbReference type="Proteomes" id="UP001144280"/>
    </source>
</evidence>
<accession>A0ABQ5R9X1</accession>
<proteinExistence type="predicted"/>
<reference evidence="3" key="1">
    <citation type="submission" date="2022-12" db="EMBL/GenBank/DDBJ databases">
        <title>New Phytohabitans aurantiacus sp. RD004123 nov., an actinomycete isolated from soil.</title>
        <authorList>
            <person name="Triningsih D.W."/>
            <person name="Harunari E."/>
            <person name="Igarashi Y."/>
        </authorList>
    </citation>
    <scope>NUCLEOTIDE SEQUENCE</scope>
    <source>
        <strain evidence="3">RD004123</strain>
    </source>
</reference>
<gene>
    <name evidence="3" type="ORF">Pa4123_79750</name>
</gene>
<evidence type="ECO:0000256" key="1">
    <source>
        <dbReference type="SAM" id="MobiDB-lite"/>
    </source>
</evidence>
<name>A0ABQ5R9X1_9ACTN</name>
<dbReference type="NCBIfam" id="TIGR02611">
    <property type="entry name" value="TIGR02611 family protein"/>
    <property type="match status" value="1"/>
</dbReference>
<dbReference type="EMBL" id="BSDI01000067">
    <property type="protein sequence ID" value="GLI02697.1"/>
    <property type="molecule type" value="Genomic_DNA"/>
</dbReference>
<comment type="caution">
    <text evidence="3">The sequence shown here is derived from an EMBL/GenBank/DDBJ whole genome shotgun (WGS) entry which is preliminary data.</text>
</comment>
<keyword evidence="2" id="KW-0472">Membrane</keyword>
<keyword evidence="2" id="KW-0812">Transmembrane</keyword>
<evidence type="ECO:0008006" key="5">
    <source>
        <dbReference type="Google" id="ProtNLM"/>
    </source>
</evidence>
<protein>
    <recommendedName>
        <fullName evidence="5">TIGR02611 family protein</fullName>
    </recommendedName>
</protein>
<feature type="transmembrane region" description="Helical" evidence="2">
    <location>
        <begin position="130"/>
        <end position="150"/>
    </location>
</feature>
<feature type="transmembrane region" description="Helical" evidence="2">
    <location>
        <begin position="87"/>
        <end position="109"/>
    </location>
</feature>
<evidence type="ECO:0000313" key="3">
    <source>
        <dbReference type="EMBL" id="GLI02697.1"/>
    </source>
</evidence>
<feature type="region of interest" description="Disordered" evidence="1">
    <location>
        <begin position="1"/>
        <end position="40"/>
    </location>
</feature>
<feature type="compositionally biased region" description="Low complexity" evidence="1">
    <location>
        <begin position="9"/>
        <end position="28"/>
    </location>
</feature>
<feature type="transmembrane region" description="Helical" evidence="2">
    <location>
        <begin position="60"/>
        <end position="81"/>
    </location>
</feature>